<evidence type="ECO:0000259" key="1">
    <source>
        <dbReference type="Pfam" id="PF04149"/>
    </source>
</evidence>
<evidence type="ECO:0000313" key="2">
    <source>
        <dbReference type="EMBL" id="POM23459.1"/>
    </source>
</evidence>
<dbReference type="Proteomes" id="UP000242367">
    <property type="component" value="Unassembled WGS sequence"/>
</dbReference>
<dbReference type="EMBL" id="MTBP01000003">
    <property type="protein sequence ID" value="POM23459.1"/>
    <property type="molecule type" value="Genomic_DNA"/>
</dbReference>
<organism evidence="2 3">
    <name type="scientific">Actinomadura rubteroloni</name>
    <dbReference type="NCBI Taxonomy" id="1926885"/>
    <lineage>
        <taxon>Bacteria</taxon>
        <taxon>Bacillati</taxon>
        <taxon>Actinomycetota</taxon>
        <taxon>Actinomycetes</taxon>
        <taxon>Streptosporangiales</taxon>
        <taxon>Thermomonosporaceae</taxon>
        <taxon>Actinomadura</taxon>
    </lineage>
</organism>
<name>A0A2P4UEI5_9ACTN</name>
<sequence>MNWRKSTHSSQSDCVEAAPAAAAVVVRDSADPGGPRLRVGARGWRTLLERARSGALDLPA</sequence>
<comment type="caution">
    <text evidence="2">The sequence shown here is derived from an EMBL/GenBank/DDBJ whole genome shotgun (WGS) entry which is preliminary data.</text>
</comment>
<gene>
    <name evidence="2" type="ORF">BTM25_46120</name>
</gene>
<evidence type="ECO:0000313" key="3">
    <source>
        <dbReference type="Proteomes" id="UP000242367"/>
    </source>
</evidence>
<dbReference type="AlphaFoldDB" id="A0A2P4UEI5"/>
<keyword evidence="3" id="KW-1185">Reference proteome</keyword>
<dbReference type="RefSeq" id="WP_103565076.1">
    <property type="nucleotide sequence ID" value="NZ_MTBP01000003.1"/>
</dbReference>
<proteinExistence type="predicted"/>
<dbReference type="InterPro" id="IPR007278">
    <property type="entry name" value="DUF397"/>
</dbReference>
<dbReference type="Pfam" id="PF04149">
    <property type="entry name" value="DUF397"/>
    <property type="match status" value="1"/>
</dbReference>
<accession>A0A2P4UEI5</accession>
<reference evidence="2 3" key="1">
    <citation type="journal article" date="2017" name="Chemistry">
        <title>Isolation, Biosynthesis and Chemical Modifications of Rubterolones A-F: Rare Tropolone Alkaloids from Actinomadura sp. 5-2.</title>
        <authorList>
            <person name="Guo H."/>
            <person name="Benndorf R."/>
            <person name="Leichnitz D."/>
            <person name="Klassen J.L."/>
            <person name="Vollmers J."/>
            <person name="Gorls H."/>
            <person name="Steinacker M."/>
            <person name="Weigel C."/>
            <person name="Dahse H.M."/>
            <person name="Kaster A.K."/>
            <person name="de Beer Z.W."/>
            <person name="Poulsen M."/>
            <person name="Beemelmanns C."/>
        </authorList>
    </citation>
    <scope>NUCLEOTIDE SEQUENCE [LARGE SCALE GENOMIC DNA]</scope>
    <source>
        <strain evidence="2 3">5-2</strain>
    </source>
</reference>
<protein>
    <recommendedName>
        <fullName evidence="1">DUF397 domain-containing protein</fullName>
    </recommendedName>
</protein>
<feature type="domain" description="DUF397" evidence="1">
    <location>
        <begin position="2"/>
        <end position="52"/>
    </location>
</feature>